<dbReference type="Gene3D" id="3.40.50.10170">
    <property type="match status" value="1"/>
</dbReference>
<dbReference type="PANTHER" id="PTHR33434:SF2">
    <property type="entry name" value="FATTY ACID-BINDING PROTEIN TM_1468"/>
    <property type="match status" value="1"/>
</dbReference>
<protein>
    <submittedName>
        <fullName evidence="2">DegV family protein</fullName>
    </submittedName>
</protein>
<dbReference type="InterPro" id="IPR050270">
    <property type="entry name" value="DegV_domain_contain"/>
</dbReference>
<evidence type="ECO:0000313" key="2">
    <source>
        <dbReference type="EMBL" id="PMC82206.1"/>
    </source>
</evidence>
<name>A0A2N6UK93_9FIRM</name>
<dbReference type="Gene3D" id="3.30.1180.10">
    <property type="match status" value="1"/>
</dbReference>
<dbReference type="GeneID" id="84577615"/>
<organism evidence="2 3">
    <name type="scientific">Anaerococcus hydrogenalis</name>
    <dbReference type="NCBI Taxonomy" id="33029"/>
    <lineage>
        <taxon>Bacteria</taxon>
        <taxon>Bacillati</taxon>
        <taxon>Bacillota</taxon>
        <taxon>Tissierellia</taxon>
        <taxon>Tissierellales</taxon>
        <taxon>Peptoniphilaceae</taxon>
        <taxon>Anaerococcus</taxon>
    </lineage>
</organism>
<evidence type="ECO:0000256" key="1">
    <source>
        <dbReference type="ARBA" id="ARBA00023121"/>
    </source>
</evidence>
<dbReference type="SUPFAM" id="SSF82549">
    <property type="entry name" value="DAK1/DegV-like"/>
    <property type="match status" value="1"/>
</dbReference>
<keyword evidence="1" id="KW-0446">Lipid-binding</keyword>
<gene>
    <name evidence="2" type="ORF">CJ192_00290</name>
</gene>
<comment type="caution">
    <text evidence="2">The sequence shown here is derived from an EMBL/GenBank/DDBJ whole genome shotgun (WGS) entry which is preliminary data.</text>
</comment>
<evidence type="ECO:0000313" key="3">
    <source>
        <dbReference type="Proteomes" id="UP000235658"/>
    </source>
</evidence>
<accession>A0A2N6UK93</accession>
<dbReference type="InterPro" id="IPR043168">
    <property type="entry name" value="DegV_C"/>
</dbReference>
<dbReference type="InterPro" id="IPR003797">
    <property type="entry name" value="DegV"/>
</dbReference>
<dbReference type="Pfam" id="PF02645">
    <property type="entry name" value="DegV"/>
    <property type="match status" value="1"/>
</dbReference>
<sequence length="284" mass="32262">MEKIAVLVDTGSDIDLEKSKEFGIYLMPFYVNLDGEFYKEQEELKAEDFYEWIEKNEKLPKTSIPSPGELKEKFDQIKNDGFEKLIIITISKNFTGFYNLCSQMEYDGLEIAVIDSQSVALTSGLLAIYTKDLIKKGYEFKKIVEMVEDKKKESKIFFTIDTFKYIIAGGRVPKAFGKVGELLNIKPIVVCDPLDGKYHIVKTCRGEKKVLKEMEKLANEYLGKLDKYYMIISNGGYKKGSEILEEKLKEFKDKSTLFLTSQIAPSLGANTGPGLFGFGFLPID</sequence>
<dbReference type="PROSITE" id="PS51482">
    <property type="entry name" value="DEGV"/>
    <property type="match status" value="1"/>
</dbReference>
<dbReference type="AlphaFoldDB" id="A0A2N6UK93"/>
<dbReference type="EMBL" id="PNHP01000001">
    <property type="protein sequence ID" value="PMC82206.1"/>
    <property type="molecule type" value="Genomic_DNA"/>
</dbReference>
<dbReference type="NCBIfam" id="TIGR00762">
    <property type="entry name" value="DegV"/>
    <property type="match status" value="1"/>
</dbReference>
<dbReference type="PANTHER" id="PTHR33434">
    <property type="entry name" value="DEGV DOMAIN-CONTAINING PROTEIN DR_1986-RELATED"/>
    <property type="match status" value="1"/>
</dbReference>
<reference evidence="2 3" key="1">
    <citation type="submission" date="2017-09" db="EMBL/GenBank/DDBJ databases">
        <title>Bacterial strain isolated from the female urinary microbiota.</title>
        <authorList>
            <person name="Thomas-White K."/>
            <person name="Kumar N."/>
            <person name="Forster S."/>
            <person name="Putonti C."/>
            <person name="Lawley T."/>
            <person name="Wolfe A.J."/>
        </authorList>
    </citation>
    <scope>NUCLEOTIDE SEQUENCE [LARGE SCALE GENOMIC DNA]</scope>
    <source>
        <strain evidence="2 3">UMB0204</strain>
    </source>
</reference>
<dbReference type="Proteomes" id="UP000235658">
    <property type="component" value="Unassembled WGS sequence"/>
</dbReference>
<proteinExistence type="predicted"/>
<dbReference type="RefSeq" id="WP_102197325.1">
    <property type="nucleotide sequence ID" value="NZ_PNHP01000001.1"/>
</dbReference>
<dbReference type="GO" id="GO:0008289">
    <property type="term" value="F:lipid binding"/>
    <property type="evidence" value="ECO:0007669"/>
    <property type="project" value="UniProtKB-KW"/>
</dbReference>